<evidence type="ECO:0000313" key="2">
    <source>
        <dbReference type="Proteomes" id="UP000650081"/>
    </source>
</evidence>
<dbReference type="RefSeq" id="WP_187465394.1">
    <property type="nucleotide sequence ID" value="NZ_JACSIT010000061.1"/>
</dbReference>
<protein>
    <recommendedName>
        <fullName evidence="3">Outer membrane protein beta-barrel domain-containing protein</fullName>
    </recommendedName>
</protein>
<name>A0A923TC33_9BACT</name>
<evidence type="ECO:0000313" key="1">
    <source>
        <dbReference type="EMBL" id="MBC6993282.1"/>
    </source>
</evidence>
<sequence>MRKLPSFLLLGLLCLLLPGLRAQGLAGARNLDRAVLIHLGYGPYVSAGDLNARFGNGWSLDGGAAWMPQNSNLALGFKVQFGFGNQVREDVLASLRTRDGFLIGNQREPADIQLRQRQLFVGPSLGYTLPIGSNQRAGLQLTSSVGYFFHRIKIQNDPVQSVPQLDEALKGGYDRLTGGPAFYQFIGFQQLAVDRLLNFYLGVEATVGTTRALRNFDFPTGAPPPEDTRLDALLGFKAGLIIPLYFGEGREIFYK</sequence>
<dbReference type="Proteomes" id="UP000650081">
    <property type="component" value="Unassembled WGS sequence"/>
</dbReference>
<keyword evidence="2" id="KW-1185">Reference proteome</keyword>
<accession>A0A923TC33</accession>
<proteinExistence type="predicted"/>
<dbReference type="AlphaFoldDB" id="A0A923TC33"/>
<reference evidence="1" key="1">
    <citation type="submission" date="2020-08" db="EMBL/GenBank/DDBJ databases">
        <title>Lewinella bacteria from marine environments.</title>
        <authorList>
            <person name="Zhong Y."/>
        </authorList>
    </citation>
    <scope>NUCLEOTIDE SEQUENCE</scope>
    <source>
        <strain evidence="1">KCTC 42187</strain>
    </source>
</reference>
<gene>
    <name evidence="1" type="ORF">H9S92_03855</name>
</gene>
<evidence type="ECO:0008006" key="3">
    <source>
        <dbReference type="Google" id="ProtNLM"/>
    </source>
</evidence>
<dbReference type="EMBL" id="JACSIT010000061">
    <property type="protein sequence ID" value="MBC6993282.1"/>
    <property type="molecule type" value="Genomic_DNA"/>
</dbReference>
<comment type="caution">
    <text evidence="1">The sequence shown here is derived from an EMBL/GenBank/DDBJ whole genome shotgun (WGS) entry which is preliminary data.</text>
</comment>
<organism evidence="1 2">
    <name type="scientific">Neolewinella lacunae</name>
    <dbReference type="NCBI Taxonomy" id="1517758"/>
    <lineage>
        <taxon>Bacteria</taxon>
        <taxon>Pseudomonadati</taxon>
        <taxon>Bacteroidota</taxon>
        <taxon>Saprospiria</taxon>
        <taxon>Saprospirales</taxon>
        <taxon>Lewinellaceae</taxon>
        <taxon>Neolewinella</taxon>
    </lineage>
</organism>